<dbReference type="PATRIC" id="fig|48936.3.peg.3729"/>
<dbReference type="STRING" id="48936.NJ75_03698"/>
<dbReference type="AlphaFoldDB" id="A0A0B8ZAX6"/>
<dbReference type="EMBL" id="JRVC01000022">
    <property type="protein sequence ID" value="KHS43389.1"/>
    <property type="molecule type" value="Genomic_DNA"/>
</dbReference>
<evidence type="ECO:0000313" key="2">
    <source>
        <dbReference type="Proteomes" id="UP000031338"/>
    </source>
</evidence>
<evidence type="ECO:0000313" key="1">
    <source>
        <dbReference type="EMBL" id="KHS43389.1"/>
    </source>
</evidence>
<organism evidence="1 2">
    <name type="scientific">Novosphingobium subterraneum</name>
    <dbReference type="NCBI Taxonomy" id="48936"/>
    <lineage>
        <taxon>Bacteria</taxon>
        <taxon>Pseudomonadati</taxon>
        <taxon>Pseudomonadota</taxon>
        <taxon>Alphaproteobacteria</taxon>
        <taxon>Sphingomonadales</taxon>
        <taxon>Sphingomonadaceae</taxon>
        <taxon>Novosphingobium</taxon>
    </lineage>
</organism>
<accession>A0A0B8ZAX6</accession>
<dbReference type="RefSeq" id="WP_039337076.1">
    <property type="nucleotide sequence ID" value="NZ_JRVC01000022.1"/>
</dbReference>
<gene>
    <name evidence="1" type="ORF">NJ75_03698</name>
</gene>
<proteinExistence type="predicted"/>
<sequence length="219" mass="24190">MSIANLLVQPDAAYIVTDSGFFGADGRLIGKLPKSIVLPDVPIALACVGSGNTLIDVFRLNPWASSSEGFSLDAFRDFVREVHEGAGLDQDAHYSRWVAAYYSRQLGRPLGFSMFTHAKDGEASGREPWTWYPARTIIMPMVPPTEVWGAHIKRNLPDPAQFNPHADFMDLVHAQRRHKFDAFDCAVAGEILLTKVSADGVEDISLHDFGDEMCEVVQL</sequence>
<protein>
    <submittedName>
        <fullName evidence="1">Uncharacterized protein</fullName>
    </submittedName>
</protein>
<name>A0A0B8ZAX6_9SPHN</name>
<dbReference type="Proteomes" id="UP000031338">
    <property type="component" value="Unassembled WGS sequence"/>
</dbReference>
<reference evidence="1 2" key="1">
    <citation type="submission" date="2014-10" db="EMBL/GenBank/DDBJ databases">
        <title>Draft genome sequence of Novosphingobium subterraneum DSM 12447.</title>
        <authorList>
            <person name="Gan H.M."/>
            <person name="Gan H.Y."/>
            <person name="Savka M.A."/>
        </authorList>
    </citation>
    <scope>NUCLEOTIDE SEQUENCE [LARGE SCALE GENOMIC DNA]</scope>
    <source>
        <strain evidence="1 2">DSM 12447</strain>
    </source>
</reference>
<keyword evidence="2" id="KW-1185">Reference proteome</keyword>
<comment type="caution">
    <text evidence="1">The sequence shown here is derived from an EMBL/GenBank/DDBJ whole genome shotgun (WGS) entry which is preliminary data.</text>
</comment>